<dbReference type="EMBL" id="JABSXK010000001">
    <property type="protein sequence ID" value="NRV07635.1"/>
    <property type="molecule type" value="Genomic_DNA"/>
</dbReference>
<evidence type="ECO:0000313" key="2">
    <source>
        <dbReference type="Proteomes" id="UP000821656"/>
    </source>
</evidence>
<protein>
    <submittedName>
        <fullName evidence="1">Uncharacterized protein</fullName>
    </submittedName>
</protein>
<evidence type="ECO:0000313" key="1">
    <source>
        <dbReference type="EMBL" id="NRV07635.1"/>
    </source>
</evidence>
<gene>
    <name evidence="1" type="ORF">DFH45_000598</name>
</gene>
<dbReference type="RefSeq" id="WP_077305479.1">
    <property type="nucleotide sequence ID" value="NZ_CP016090.1"/>
</dbReference>
<comment type="caution">
    <text evidence="1">The sequence shown here is derived from an EMBL/GenBank/DDBJ whole genome shotgun (WGS) entry which is preliminary data.</text>
</comment>
<reference evidence="1" key="1">
    <citation type="submission" date="2020-05" db="EMBL/GenBank/DDBJ databases">
        <title>Genomic insights into acetone-butanol-ethanol (ABE) fermentation by sequencing solventogenic clostridia strains.</title>
        <authorList>
            <person name="Brown S."/>
        </authorList>
    </citation>
    <scope>NUCLEOTIDE SEQUENCE</scope>
    <source>
        <strain evidence="1">DJ126</strain>
    </source>
</reference>
<sequence>MNKKNRFLDLFAVGLLENKEDKYRDVIYIRSKNIINIFKKLKNDGSIKGLNRIITIDNIDFIKHLDKKFIDNHSSFSSYDGINYTYDDWYGEPEDNYFRILKRIS</sequence>
<dbReference type="Proteomes" id="UP000821656">
    <property type="component" value="Unassembled WGS sequence"/>
</dbReference>
<accession>A0A9Q5CUL6</accession>
<proteinExistence type="predicted"/>
<organism evidence="1 2">
    <name type="scientific">Clostridium beijerinckii</name>
    <name type="common">Clostridium MP</name>
    <dbReference type="NCBI Taxonomy" id="1520"/>
    <lineage>
        <taxon>Bacteria</taxon>
        <taxon>Bacillati</taxon>
        <taxon>Bacillota</taxon>
        <taxon>Clostridia</taxon>
        <taxon>Eubacteriales</taxon>
        <taxon>Clostridiaceae</taxon>
        <taxon>Clostridium</taxon>
    </lineage>
</organism>
<dbReference type="AlphaFoldDB" id="A0A9Q5CUL6"/>
<name>A0A9Q5CUL6_CLOBE</name>